<evidence type="ECO:0000313" key="1">
    <source>
        <dbReference type="EMBL" id="CAA9578216.1"/>
    </source>
</evidence>
<reference evidence="1" key="1">
    <citation type="submission" date="2020-02" db="EMBL/GenBank/DDBJ databases">
        <authorList>
            <person name="Meier V. D."/>
        </authorList>
    </citation>
    <scope>NUCLEOTIDE SEQUENCE</scope>
    <source>
        <strain evidence="1">AVDCRST_MAG81</strain>
    </source>
</reference>
<accession>A0A6J4VN25</accession>
<dbReference type="EMBL" id="CADCWO010000139">
    <property type="protein sequence ID" value="CAA9578216.1"/>
    <property type="molecule type" value="Genomic_DNA"/>
</dbReference>
<gene>
    <name evidence="1" type="ORF">AVDCRST_MAG81-2527</name>
</gene>
<protein>
    <submittedName>
        <fullName evidence="1">Uncharacterized protein</fullName>
    </submittedName>
</protein>
<proteinExistence type="predicted"/>
<name>A0A6J4VN25_9CYAN</name>
<dbReference type="AlphaFoldDB" id="A0A6J4VN25"/>
<organism evidence="1">
    <name type="scientific">uncultured Synechococcales cyanobacterium</name>
    <dbReference type="NCBI Taxonomy" id="1936017"/>
    <lineage>
        <taxon>Bacteria</taxon>
        <taxon>Bacillati</taxon>
        <taxon>Cyanobacteriota</taxon>
        <taxon>Cyanophyceae</taxon>
        <taxon>Synechococcales</taxon>
        <taxon>environmental samples</taxon>
    </lineage>
</organism>
<sequence>MIDVPRGRTGLVFQSLLQDLEKPKPSAVIAPTKPTTIP</sequence>